<evidence type="ECO:0000256" key="2">
    <source>
        <dbReference type="ARBA" id="ARBA00010139"/>
    </source>
</evidence>
<sequence>MPNTPGAPDELDVLVVGAGFSGLHQLQLYRKLGYKVKVLEAGSDIGGTWYWNRYPGARVDSHVPIYEFSDESLWKDWNWTEKFPGWQELQAYFQYVDQKLGLKKDITFNTRVISAEWNEGGNRWVVKTDDGREVHPRFLVLATGGLSIPYTPAFKGLEKFEGVCHHTARWPEEGVDVKGKRVAVVGTGCSGVQVIQEIGPEVGHLTVFQRTPNLCLPMRQAKLDRATQEAQKKSLYPILYNRRPQTGTGFVYVANPTEYSKATPEERTLRMEETWALGGFTPSWTFPDTIINQETNDAMYAFWRSKVRERLRDPRMQEKLAPIVPPHPFGCQRPSFEQTYYEVYNQDNVTLVDLNENPIGEFTRKGVVTGDGQEHEFDVVVLATGFDAITGAMKSINLRGVEGKTIADHWKDGVYTNLGMTMSGFPNLFFTYGPQAPTAFTNGPSFIEPQSKWISECIQHMNENNLTRIEATREAEEAWKGLVASIFDMTLMKKGKSWWTGANIPGKPVESLNFPGGMPLYFQLCAEKVEKGYEDTKSTELNEDTGSDSDLGGERLYGPERDASLFVTFLTFFTLTTTLSTRTVILAWTYRGMDASILKEPEATNESGNVLEILRFPTELVIHILSFLPVSDIIRFSLTSRLSREILTSSPALTYIQHLHLYKAVDNAESLLSHAEKLTLLKRQRDAWLRCEPTFFTKVPIDFTEASIYDLSSGTYFLGAVDRRTLKYLDLPRKPGDDMVWKIFRPVGQNARIIDFASNRYEHDMICLVTGERDTVDQLFSRVHIKLAIYQFSTGEPHPFAKQHVLQLTGPDSEWGAPAVYCEIAGEHIALVTNFRRGVLAPCVNVFHWKTGQIVMRKYGSDTYEGVVFLDENTILLPQLSDDVLEIWKIPPLGEPAPKYPVCSLRLFPVSLGSAIQYVSCRSDPNPNTEGATLRTRSSFHASADDGIVLLHVWIRSGMLMDNASLVTLIVHRKALLQLRTTAWSSDGSPSTTPWSEWAPSISICFHGNGSTMTRWITEASAQRFVWLHRDEDAADNPEGPSHPATVVVYDFDQDLVKMVEREAEQDTEEQCQQRNVYGPIVRRGPHRLPQDMQPIFTEEIATYLPYVESRTKEKYDFDSAMLDQERVVGLKASKCPFEIWLVL</sequence>
<evidence type="ECO:0000259" key="8">
    <source>
        <dbReference type="PROSITE" id="PS50181"/>
    </source>
</evidence>
<keyword evidence="7" id="KW-0503">Monooxygenase</keyword>
<dbReference type="Pfam" id="PF00646">
    <property type="entry name" value="F-box"/>
    <property type="match status" value="1"/>
</dbReference>
<dbReference type="InterPro" id="IPR001810">
    <property type="entry name" value="F-box_dom"/>
</dbReference>
<keyword evidence="10" id="KW-1185">Reference proteome</keyword>
<reference evidence="9 10" key="1">
    <citation type="submission" date="2024-02" db="EMBL/GenBank/DDBJ databases">
        <title>A draft genome for the cacao thread blight pathogen Marasmius crinis-equi.</title>
        <authorList>
            <person name="Cohen S.P."/>
            <person name="Baruah I.K."/>
            <person name="Amoako-Attah I."/>
            <person name="Bukari Y."/>
            <person name="Meinhardt L.W."/>
            <person name="Bailey B.A."/>
        </authorList>
    </citation>
    <scope>NUCLEOTIDE SEQUENCE [LARGE SCALE GENOMIC DNA]</scope>
    <source>
        <strain evidence="9 10">GH-76</strain>
    </source>
</reference>
<dbReference type="Pfam" id="PF00743">
    <property type="entry name" value="FMO-like"/>
    <property type="match status" value="1"/>
</dbReference>
<keyword evidence="3" id="KW-0285">Flavoprotein</keyword>
<accession>A0ABR3G2U4</accession>
<dbReference type="PANTHER" id="PTHR43098:SF3">
    <property type="entry name" value="L-ORNITHINE N(5)-MONOOXYGENASE-RELATED"/>
    <property type="match status" value="1"/>
</dbReference>
<evidence type="ECO:0000256" key="3">
    <source>
        <dbReference type="ARBA" id="ARBA00022630"/>
    </source>
</evidence>
<dbReference type="InterPro" id="IPR020946">
    <property type="entry name" value="Flavin_mOase-like"/>
</dbReference>
<evidence type="ECO:0000256" key="7">
    <source>
        <dbReference type="ARBA" id="ARBA00023033"/>
    </source>
</evidence>
<comment type="similarity">
    <text evidence="2">Belongs to the FAD-binding monooxygenase family.</text>
</comment>
<comment type="caution">
    <text evidence="9">The sequence shown here is derived from an EMBL/GenBank/DDBJ whole genome shotgun (WGS) entry which is preliminary data.</text>
</comment>
<keyword evidence="4" id="KW-0274">FAD</keyword>
<evidence type="ECO:0000256" key="6">
    <source>
        <dbReference type="ARBA" id="ARBA00023002"/>
    </source>
</evidence>
<evidence type="ECO:0000256" key="1">
    <source>
        <dbReference type="ARBA" id="ARBA00001974"/>
    </source>
</evidence>
<keyword evidence="6" id="KW-0560">Oxidoreductase</keyword>
<dbReference type="InterPro" id="IPR036188">
    <property type="entry name" value="FAD/NAD-bd_sf"/>
</dbReference>
<dbReference type="InterPro" id="IPR050775">
    <property type="entry name" value="FAD-binding_Monooxygenases"/>
</dbReference>
<feature type="domain" description="F-box" evidence="8">
    <location>
        <begin position="610"/>
        <end position="658"/>
    </location>
</feature>
<evidence type="ECO:0000256" key="5">
    <source>
        <dbReference type="ARBA" id="ARBA00022857"/>
    </source>
</evidence>
<proteinExistence type="inferred from homology"/>
<protein>
    <recommendedName>
        <fullName evidence="8">F-box domain-containing protein</fullName>
    </recommendedName>
</protein>
<evidence type="ECO:0000313" key="9">
    <source>
        <dbReference type="EMBL" id="KAL0581788.1"/>
    </source>
</evidence>
<gene>
    <name evidence="9" type="ORF">V5O48_000265</name>
</gene>
<dbReference type="Proteomes" id="UP001465976">
    <property type="component" value="Unassembled WGS sequence"/>
</dbReference>
<organism evidence="9 10">
    <name type="scientific">Marasmius crinis-equi</name>
    <dbReference type="NCBI Taxonomy" id="585013"/>
    <lineage>
        <taxon>Eukaryota</taxon>
        <taxon>Fungi</taxon>
        <taxon>Dikarya</taxon>
        <taxon>Basidiomycota</taxon>
        <taxon>Agaricomycotina</taxon>
        <taxon>Agaricomycetes</taxon>
        <taxon>Agaricomycetidae</taxon>
        <taxon>Agaricales</taxon>
        <taxon>Marasmiineae</taxon>
        <taxon>Marasmiaceae</taxon>
        <taxon>Marasmius</taxon>
    </lineage>
</organism>
<name>A0ABR3G2U4_9AGAR</name>
<dbReference type="PROSITE" id="PS50181">
    <property type="entry name" value="FBOX"/>
    <property type="match status" value="1"/>
</dbReference>
<dbReference type="Gene3D" id="3.50.50.60">
    <property type="entry name" value="FAD/NAD(P)-binding domain"/>
    <property type="match status" value="2"/>
</dbReference>
<dbReference type="CDD" id="cd09917">
    <property type="entry name" value="F-box_SF"/>
    <property type="match status" value="1"/>
</dbReference>
<dbReference type="EMBL" id="JBAHYK010000004">
    <property type="protein sequence ID" value="KAL0581788.1"/>
    <property type="molecule type" value="Genomic_DNA"/>
</dbReference>
<evidence type="ECO:0000256" key="4">
    <source>
        <dbReference type="ARBA" id="ARBA00022827"/>
    </source>
</evidence>
<dbReference type="PANTHER" id="PTHR43098">
    <property type="entry name" value="L-ORNITHINE N(5)-MONOOXYGENASE-RELATED"/>
    <property type="match status" value="1"/>
</dbReference>
<comment type="cofactor">
    <cofactor evidence="1">
        <name>FAD</name>
        <dbReference type="ChEBI" id="CHEBI:57692"/>
    </cofactor>
</comment>
<dbReference type="InterPro" id="IPR036047">
    <property type="entry name" value="F-box-like_dom_sf"/>
</dbReference>
<dbReference type="SUPFAM" id="SSF81383">
    <property type="entry name" value="F-box domain"/>
    <property type="match status" value="1"/>
</dbReference>
<evidence type="ECO:0000313" key="10">
    <source>
        <dbReference type="Proteomes" id="UP001465976"/>
    </source>
</evidence>
<keyword evidence="5" id="KW-0521">NADP</keyword>
<dbReference type="SUPFAM" id="SSF51905">
    <property type="entry name" value="FAD/NAD(P)-binding domain"/>
    <property type="match status" value="2"/>
</dbReference>